<sequence>MFGKIALEEAYEMAGMEAKSKREAELYIDPASHDRYIRQISDITVERKKLSDKYGIGYTVLSLTVPGIQGIANQAAAEERATEVNNWIADKIKGDRDRFGAFAALSMHDPHQAARELTRCVKELGFHGALVNDFQHSGPNGETYLFYDQPRYDPFWKVLEELDMPFYIHPAAPSGVVYDKLYKDRRYLVGPPLSFANGVSLHLLGIVSNGVLDRFPNLKIIVGHYGEHIPFDFWRINHWFEDVEKPLAKEQGGVMCKKTIYDYFKKNIWVTTSGHFSTHTLKYVVDEIGADRILFSVDYPYEQIENCSSWFDGHAKEIQQAIGGKEAYRLIGRDNAMKLMKLKGFHDEHAPVE</sequence>
<evidence type="ECO:0000313" key="5">
    <source>
        <dbReference type="EMBL" id="CAK7214692.1"/>
    </source>
</evidence>
<keyword evidence="1 3" id="KW-0210">Decarboxylase</keyword>
<evidence type="ECO:0000256" key="3">
    <source>
        <dbReference type="RuleBase" id="RU366045"/>
    </source>
</evidence>
<comment type="caution">
    <text evidence="5">The sequence shown here is derived from an EMBL/GenBank/DDBJ whole genome shotgun (WGS) entry which is preliminary data.</text>
</comment>
<dbReference type="PANTHER" id="PTHR21240">
    <property type="entry name" value="2-AMINO-3-CARBOXYLMUCONATE-6-SEMIALDEHYDE DECARBOXYLASE"/>
    <property type="match status" value="1"/>
</dbReference>
<dbReference type="InterPro" id="IPR006680">
    <property type="entry name" value="Amidohydro-rel"/>
</dbReference>
<keyword evidence="2 3" id="KW-0456">Lyase</keyword>
<dbReference type="Proteomes" id="UP001642482">
    <property type="component" value="Unassembled WGS sequence"/>
</dbReference>
<protein>
    <recommendedName>
        <fullName evidence="4">Amidohydrolase-related domain-containing protein</fullName>
    </recommendedName>
</protein>
<dbReference type="PANTHER" id="PTHR21240:SF31">
    <property type="entry name" value="AMIDOHYDROLASE FAMILY PROTEIN (AFU_ORTHOLOGUE AFUA_7G05840)"/>
    <property type="match status" value="1"/>
</dbReference>
<dbReference type="SUPFAM" id="SSF51556">
    <property type="entry name" value="Metallo-dependent hydrolases"/>
    <property type="match status" value="1"/>
</dbReference>
<comment type="similarity">
    <text evidence="3">Belongs to the metallo-dependent hydrolases superfamily.</text>
</comment>
<proteinExistence type="inferred from homology"/>
<dbReference type="Gene3D" id="3.20.20.140">
    <property type="entry name" value="Metal-dependent hydrolases"/>
    <property type="match status" value="1"/>
</dbReference>
<keyword evidence="6" id="KW-1185">Reference proteome</keyword>
<organism evidence="5 6">
    <name type="scientific">Sporothrix eucalyptigena</name>
    <dbReference type="NCBI Taxonomy" id="1812306"/>
    <lineage>
        <taxon>Eukaryota</taxon>
        <taxon>Fungi</taxon>
        <taxon>Dikarya</taxon>
        <taxon>Ascomycota</taxon>
        <taxon>Pezizomycotina</taxon>
        <taxon>Sordariomycetes</taxon>
        <taxon>Sordariomycetidae</taxon>
        <taxon>Ophiostomatales</taxon>
        <taxon>Ophiostomataceae</taxon>
        <taxon>Sporothrix</taxon>
    </lineage>
</organism>
<dbReference type="InterPro" id="IPR032466">
    <property type="entry name" value="Metal_Hydrolase"/>
</dbReference>
<name>A0ABP0B553_9PEZI</name>
<dbReference type="EMBL" id="CAWUHD010000015">
    <property type="protein sequence ID" value="CAK7214692.1"/>
    <property type="molecule type" value="Genomic_DNA"/>
</dbReference>
<evidence type="ECO:0000313" key="6">
    <source>
        <dbReference type="Proteomes" id="UP001642482"/>
    </source>
</evidence>
<reference evidence="5 6" key="1">
    <citation type="submission" date="2024-01" db="EMBL/GenBank/DDBJ databases">
        <authorList>
            <person name="Allen C."/>
            <person name="Tagirdzhanova G."/>
        </authorList>
    </citation>
    <scope>NUCLEOTIDE SEQUENCE [LARGE SCALE GENOMIC DNA]</scope>
</reference>
<gene>
    <name evidence="5" type="ORF">SEUCBS140593_002270</name>
</gene>
<evidence type="ECO:0000259" key="4">
    <source>
        <dbReference type="Pfam" id="PF04909"/>
    </source>
</evidence>
<accession>A0ABP0B553</accession>
<feature type="domain" description="Amidohydrolase-related" evidence="4">
    <location>
        <begin position="63"/>
        <end position="339"/>
    </location>
</feature>
<dbReference type="Pfam" id="PF04909">
    <property type="entry name" value="Amidohydro_2"/>
    <property type="match status" value="1"/>
</dbReference>
<evidence type="ECO:0000256" key="1">
    <source>
        <dbReference type="ARBA" id="ARBA00022793"/>
    </source>
</evidence>
<evidence type="ECO:0000256" key="2">
    <source>
        <dbReference type="ARBA" id="ARBA00023239"/>
    </source>
</evidence>
<dbReference type="InterPro" id="IPR032465">
    <property type="entry name" value="ACMSD"/>
</dbReference>